<keyword evidence="4" id="KW-1185">Reference proteome</keyword>
<feature type="compositionally biased region" description="Polar residues" evidence="1">
    <location>
        <begin position="211"/>
        <end position="220"/>
    </location>
</feature>
<gene>
    <name evidence="3" type="ORF">OLEA9_A011452</name>
</gene>
<name>A0A8S0QYT7_OLEEU</name>
<evidence type="ECO:0000256" key="1">
    <source>
        <dbReference type="SAM" id="MobiDB-lite"/>
    </source>
</evidence>
<evidence type="ECO:0000256" key="2">
    <source>
        <dbReference type="SAM" id="Phobius"/>
    </source>
</evidence>
<dbReference type="Proteomes" id="UP000594638">
    <property type="component" value="Unassembled WGS sequence"/>
</dbReference>
<feature type="compositionally biased region" description="Low complexity" evidence="1">
    <location>
        <begin position="225"/>
        <end position="239"/>
    </location>
</feature>
<feature type="region of interest" description="Disordered" evidence="1">
    <location>
        <begin position="75"/>
        <end position="123"/>
    </location>
</feature>
<organism evidence="3 4">
    <name type="scientific">Olea europaea subsp. europaea</name>
    <dbReference type="NCBI Taxonomy" id="158383"/>
    <lineage>
        <taxon>Eukaryota</taxon>
        <taxon>Viridiplantae</taxon>
        <taxon>Streptophyta</taxon>
        <taxon>Embryophyta</taxon>
        <taxon>Tracheophyta</taxon>
        <taxon>Spermatophyta</taxon>
        <taxon>Magnoliopsida</taxon>
        <taxon>eudicotyledons</taxon>
        <taxon>Gunneridae</taxon>
        <taxon>Pentapetalae</taxon>
        <taxon>asterids</taxon>
        <taxon>lamiids</taxon>
        <taxon>Lamiales</taxon>
        <taxon>Oleaceae</taxon>
        <taxon>Oleeae</taxon>
        <taxon>Olea</taxon>
    </lineage>
</organism>
<protein>
    <submittedName>
        <fullName evidence="3">Uncharacterized protein</fullName>
    </submittedName>
</protein>
<keyword evidence="2" id="KW-1133">Transmembrane helix</keyword>
<dbReference type="Gramene" id="OE9A011452T1">
    <property type="protein sequence ID" value="OE9A011452C1"/>
    <property type="gene ID" value="OE9A011452"/>
</dbReference>
<feature type="transmembrane region" description="Helical" evidence="2">
    <location>
        <begin position="28"/>
        <end position="50"/>
    </location>
</feature>
<sequence length="362" mass="40108">MMQRYITFSLQNIQTAAMQFMRAEKAHMLLYFLIFISMNYRLLLFLVYIYRGKLASSVSKSVGVLDLSDKKAAAKPPRRLSVPSKPTASPAPRTIGNITPISETRAKRSAGKHDKSSHTPVSDVLKSSSRKKFSVLSSASYWLSQIKLSESAAKHSISLGFFKLALEAGCEPVQRMREELKSYVHCHNLCELGEPLKELFDSYEISEKFDQSNVSDTGSQMPGEGNNSSDGYVSSSSVTDSEKPKPKPKPKALDIDADVDCQIKKPNKETSQMNDSVKRSRRSVHKNVTSAKSPSEVQNRSTQKKPQKPLKQDVAKKGKVMKQGKKSAPGEGPLSTPPEESLQENKENMAASQMEEIESTDV</sequence>
<keyword evidence="2" id="KW-0812">Transmembrane</keyword>
<comment type="caution">
    <text evidence="3">The sequence shown here is derived from an EMBL/GenBank/DDBJ whole genome shotgun (WGS) entry which is preliminary data.</text>
</comment>
<dbReference type="AlphaFoldDB" id="A0A8S0QYT7"/>
<evidence type="ECO:0000313" key="4">
    <source>
        <dbReference type="Proteomes" id="UP000594638"/>
    </source>
</evidence>
<proteinExistence type="predicted"/>
<dbReference type="PANTHER" id="PTHR34468:SF2">
    <property type="entry name" value="MICROTUBULE-ASSOCIATED FUTSCH-LIKE PROTEIN"/>
    <property type="match status" value="1"/>
</dbReference>
<dbReference type="EMBL" id="CACTIH010001996">
    <property type="protein sequence ID" value="CAA2971104.1"/>
    <property type="molecule type" value="Genomic_DNA"/>
</dbReference>
<dbReference type="PANTHER" id="PTHR34468">
    <property type="entry name" value="MICROTUBULE-ASSOCIATED FUTSCH-LIKE PROTEIN"/>
    <property type="match status" value="1"/>
</dbReference>
<evidence type="ECO:0000313" key="3">
    <source>
        <dbReference type="EMBL" id="CAA2971104.1"/>
    </source>
</evidence>
<feature type="compositionally biased region" description="Polar residues" evidence="1">
    <location>
        <begin position="286"/>
        <end position="301"/>
    </location>
</feature>
<keyword evidence="2" id="KW-0472">Membrane</keyword>
<accession>A0A8S0QYT7</accession>
<dbReference type="OrthoDB" id="1930709at2759"/>
<feature type="region of interest" description="Disordered" evidence="1">
    <location>
        <begin position="211"/>
        <end position="362"/>
    </location>
</feature>
<reference evidence="3 4" key="1">
    <citation type="submission" date="2019-12" db="EMBL/GenBank/DDBJ databases">
        <authorList>
            <person name="Alioto T."/>
            <person name="Alioto T."/>
            <person name="Gomez Garrido J."/>
        </authorList>
    </citation>
    <scope>NUCLEOTIDE SEQUENCE [LARGE SCALE GENOMIC DNA]</scope>
</reference>